<organism evidence="4 5">
    <name type="scientific">Pseudomonas quebecensis</name>
    <dbReference type="NCBI Taxonomy" id="2995174"/>
    <lineage>
        <taxon>Bacteria</taxon>
        <taxon>Pseudomonadati</taxon>
        <taxon>Pseudomonadota</taxon>
        <taxon>Gammaproteobacteria</taxon>
        <taxon>Pseudomonadales</taxon>
        <taxon>Pseudomonadaceae</taxon>
        <taxon>Pseudomonas</taxon>
    </lineage>
</organism>
<protein>
    <submittedName>
        <fullName evidence="4">Cellulose biosynthesis protein BcsQ</fullName>
    </submittedName>
</protein>
<dbReference type="InterPro" id="IPR017746">
    <property type="entry name" value="Cellulose_synthase_operon_BcsQ"/>
</dbReference>
<keyword evidence="2" id="KW-0067">ATP-binding</keyword>
<accession>A0ABY6QEY0</accession>
<evidence type="ECO:0000256" key="2">
    <source>
        <dbReference type="ARBA" id="ARBA00022840"/>
    </source>
</evidence>
<evidence type="ECO:0000256" key="3">
    <source>
        <dbReference type="SAM" id="MobiDB-lite"/>
    </source>
</evidence>
<gene>
    <name evidence="4" type="primary">bcsQ</name>
    <name evidence="4" type="ORF">OSC50_23165</name>
</gene>
<reference evidence="4" key="1">
    <citation type="submission" date="2022-11" db="EMBL/GenBank/DDBJ databases">
        <title>Taxonomic description of a new Pseudomonas species.</title>
        <authorList>
            <person name="Tambong J.T."/>
        </authorList>
    </citation>
    <scope>NUCLEOTIDE SEQUENCE</scope>
    <source>
        <strain evidence="4">S1Bt42</strain>
    </source>
</reference>
<evidence type="ECO:0000256" key="1">
    <source>
        <dbReference type="ARBA" id="ARBA00022741"/>
    </source>
</evidence>
<dbReference type="InterPro" id="IPR050625">
    <property type="entry name" value="ParA/MinD_ATPase"/>
</dbReference>
<keyword evidence="5" id="KW-1185">Reference proteome</keyword>
<dbReference type="Proteomes" id="UP001164116">
    <property type="component" value="Chromosome"/>
</dbReference>
<name>A0ABY6QEY0_9PSED</name>
<dbReference type="CDD" id="cd02042">
    <property type="entry name" value="ParAB_family"/>
    <property type="match status" value="1"/>
</dbReference>
<sequence length="319" mass="34286">MSRTDDLFALFGNSVSRDPKGKNARLHFFGSIPFDDGTRVNREDGSRIHPHGTRGNPSSSHVEAAPLRATVVAVVSVNGGVGRSTLVTALSSGLQRLGESVLAVDLDPQNALRQHFGVDHLRPGVGRSSLLNAPWTTALQAGFAGCQVIPFGETDSRQKEGLQRWLTREPAWLAEHLSAMGLSAGHTVIIDTPAGNNVYVHQALSVADIVLVIAQPNAACLGTQDQLDALLTPYLERTRAPRCHFVINQLDEQSAFNREMLEAFKLRRRTSPSVVVRGDALISQALAFAIDPLDNAASSPAAADINELCRLLIALKRAA</sequence>
<dbReference type="PANTHER" id="PTHR43384:SF6">
    <property type="entry name" value="SEPTUM SITE-DETERMINING PROTEIN MIND HOMOLOG, CHLOROPLASTIC"/>
    <property type="match status" value="1"/>
</dbReference>
<proteinExistence type="predicted"/>
<evidence type="ECO:0000313" key="5">
    <source>
        <dbReference type="Proteomes" id="UP001164116"/>
    </source>
</evidence>
<dbReference type="RefSeq" id="WP_266245461.1">
    <property type="nucleotide sequence ID" value="NZ_CP112866.1"/>
</dbReference>
<dbReference type="Gene3D" id="3.40.50.300">
    <property type="entry name" value="P-loop containing nucleotide triphosphate hydrolases"/>
    <property type="match status" value="1"/>
</dbReference>
<feature type="region of interest" description="Disordered" evidence="3">
    <location>
        <begin position="39"/>
        <end position="62"/>
    </location>
</feature>
<dbReference type="SUPFAM" id="SSF52540">
    <property type="entry name" value="P-loop containing nucleoside triphosphate hydrolases"/>
    <property type="match status" value="1"/>
</dbReference>
<dbReference type="Pfam" id="PF06564">
    <property type="entry name" value="CBP_BcsQ"/>
    <property type="match status" value="1"/>
</dbReference>
<dbReference type="EMBL" id="CP112866">
    <property type="protein sequence ID" value="UZW18245.1"/>
    <property type="molecule type" value="Genomic_DNA"/>
</dbReference>
<keyword evidence="1" id="KW-0547">Nucleotide-binding</keyword>
<dbReference type="PANTHER" id="PTHR43384">
    <property type="entry name" value="SEPTUM SITE-DETERMINING PROTEIN MIND HOMOLOG, CHLOROPLASTIC-RELATED"/>
    <property type="match status" value="1"/>
</dbReference>
<dbReference type="InterPro" id="IPR027417">
    <property type="entry name" value="P-loop_NTPase"/>
</dbReference>
<evidence type="ECO:0000313" key="4">
    <source>
        <dbReference type="EMBL" id="UZW18245.1"/>
    </source>
</evidence>
<dbReference type="NCBIfam" id="TIGR03371">
    <property type="entry name" value="cellulose_yhjQ"/>
    <property type="match status" value="1"/>
</dbReference>